<dbReference type="InterPro" id="IPR000073">
    <property type="entry name" value="AB_hydrolase_1"/>
</dbReference>
<feature type="transmembrane region" description="Helical" evidence="1">
    <location>
        <begin position="114"/>
        <end position="136"/>
    </location>
</feature>
<dbReference type="Pfam" id="PF12146">
    <property type="entry name" value="Hydrolase_4"/>
    <property type="match status" value="1"/>
</dbReference>
<proteinExistence type="predicted"/>
<dbReference type="FunFam" id="3.40.50.1820:FF:000036">
    <property type="entry name" value="Alpha/beta-Hydrolases superfamily protein"/>
    <property type="match status" value="1"/>
</dbReference>
<dbReference type="Proteomes" id="UP000012960">
    <property type="component" value="Unplaced"/>
</dbReference>
<dbReference type="InterPro" id="IPR022742">
    <property type="entry name" value="Hydrolase_4"/>
</dbReference>
<keyword evidence="1" id="KW-1133">Transmembrane helix</keyword>
<keyword evidence="5" id="KW-1185">Reference proteome</keyword>
<dbReference type="AlphaFoldDB" id="A0A804JPC7"/>
<reference evidence="3" key="1">
    <citation type="submission" date="2021-03" db="EMBL/GenBank/DDBJ databases">
        <authorList>
            <consortium name="Genoscope - CEA"/>
            <person name="William W."/>
        </authorList>
    </citation>
    <scope>NUCLEOTIDE SEQUENCE</scope>
    <source>
        <strain evidence="3">Doubled-haploid Pahang</strain>
    </source>
</reference>
<dbReference type="GO" id="GO:0016020">
    <property type="term" value="C:membrane"/>
    <property type="evidence" value="ECO:0000318"/>
    <property type="project" value="GO_Central"/>
</dbReference>
<dbReference type="PRINTS" id="PR00111">
    <property type="entry name" value="ABHYDROLASE"/>
</dbReference>
<reference evidence="4" key="2">
    <citation type="submission" date="2021-05" db="UniProtKB">
        <authorList>
            <consortium name="EnsemblPlants"/>
        </authorList>
    </citation>
    <scope>IDENTIFICATION</scope>
    <source>
        <strain evidence="4">subsp. malaccensis</strain>
    </source>
</reference>
<dbReference type="OMA" id="APSWRIR"/>
<dbReference type="Gene3D" id="3.40.50.1820">
    <property type="entry name" value="alpha/beta hydrolase"/>
    <property type="match status" value="1"/>
</dbReference>
<evidence type="ECO:0000259" key="2">
    <source>
        <dbReference type="Pfam" id="PF12146"/>
    </source>
</evidence>
<sequence>MAHADDNVEYEEEFIENQRGARLFTCRFVQRNVEPKALIFLCHGYGSECSISMRDIATRLAKAGYAVRGVDYEGHGKSSGLRGYISSFDDLVSDCSDYFMSVCERRENKKKPRYLFGLSMGGAVALLLHLKAPTYWSGAVLVSPMCKIDGKMKPHPLVISILKKLCSIIPTWKMIPAKDMIDIAIKDPEKRQEVRSNPYNYRGSLRLGTGHELLRVSLAIERNLHQVTLPFLVMHGGDDKIFDPSSSELLYKSASSTDKTFKVYDGMWHAFTFGEAPERVELVFSDMVAWLEQRTMKTVVAQEASC</sequence>
<dbReference type="SUPFAM" id="SSF53474">
    <property type="entry name" value="alpha/beta-Hydrolases"/>
    <property type="match status" value="1"/>
</dbReference>
<dbReference type="EMBL" id="HG996471">
    <property type="protein sequence ID" value="CAG1848452.1"/>
    <property type="molecule type" value="Genomic_DNA"/>
</dbReference>
<organism evidence="4 5">
    <name type="scientific">Musa acuminata subsp. malaccensis</name>
    <name type="common">Wild banana</name>
    <name type="synonym">Musa malaccensis</name>
    <dbReference type="NCBI Taxonomy" id="214687"/>
    <lineage>
        <taxon>Eukaryota</taxon>
        <taxon>Viridiplantae</taxon>
        <taxon>Streptophyta</taxon>
        <taxon>Embryophyta</taxon>
        <taxon>Tracheophyta</taxon>
        <taxon>Spermatophyta</taxon>
        <taxon>Magnoliopsida</taxon>
        <taxon>Liliopsida</taxon>
        <taxon>Zingiberales</taxon>
        <taxon>Musaceae</taxon>
        <taxon>Musa</taxon>
    </lineage>
</organism>
<dbReference type="GO" id="GO:0016298">
    <property type="term" value="F:lipase activity"/>
    <property type="evidence" value="ECO:0000318"/>
    <property type="project" value="GO_Central"/>
</dbReference>
<accession>A0A804JPC7</accession>
<evidence type="ECO:0000256" key="1">
    <source>
        <dbReference type="SAM" id="Phobius"/>
    </source>
</evidence>
<evidence type="ECO:0000313" key="5">
    <source>
        <dbReference type="Proteomes" id="UP000012960"/>
    </source>
</evidence>
<dbReference type="InterPro" id="IPR051044">
    <property type="entry name" value="MAG_DAG_Lipase"/>
</dbReference>
<dbReference type="EnsemblPlants" id="Ma06_t36310.1">
    <property type="protein sequence ID" value="Ma06_p36310.1"/>
    <property type="gene ID" value="Ma06_g36310"/>
</dbReference>
<dbReference type="Gramene" id="Ma06_t36310.1">
    <property type="protein sequence ID" value="Ma06_p36310.1"/>
    <property type="gene ID" value="Ma06_g36310"/>
</dbReference>
<gene>
    <name evidence="3" type="ORF">GSMUA_182470.1</name>
</gene>
<keyword evidence="1" id="KW-0812">Transmembrane</keyword>
<feature type="domain" description="Serine aminopeptidase S33" evidence="2">
    <location>
        <begin position="34"/>
        <end position="272"/>
    </location>
</feature>
<dbReference type="InterPro" id="IPR029058">
    <property type="entry name" value="AB_hydrolase_fold"/>
</dbReference>
<dbReference type="InParanoid" id="A0A804JPC7"/>
<evidence type="ECO:0000313" key="4">
    <source>
        <dbReference type="EnsemblPlants" id="Ma06_p36310.1"/>
    </source>
</evidence>
<name>A0A804JPC7_MUSAM</name>
<keyword evidence="1" id="KW-0472">Membrane</keyword>
<dbReference type="OrthoDB" id="2498029at2759"/>
<evidence type="ECO:0000313" key="3">
    <source>
        <dbReference type="EMBL" id="CAG1848452.1"/>
    </source>
</evidence>
<protein>
    <submittedName>
        <fullName evidence="3">(wild Malaysian banana) hypothetical protein</fullName>
    </submittedName>
</protein>
<dbReference type="PANTHER" id="PTHR11614">
    <property type="entry name" value="PHOSPHOLIPASE-RELATED"/>
    <property type="match status" value="1"/>
</dbReference>